<protein>
    <submittedName>
        <fullName evidence="2">Uncharacterized protein</fullName>
    </submittedName>
</protein>
<feature type="transmembrane region" description="Helical" evidence="1">
    <location>
        <begin position="49"/>
        <end position="67"/>
    </location>
</feature>
<feature type="transmembrane region" description="Helical" evidence="1">
    <location>
        <begin position="104"/>
        <end position="126"/>
    </location>
</feature>
<evidence type="ECO:0000313" key="2">
    <source>
        <dbReference type="EMBL" id="QQP84647.1"/>
    </source>
</evidence>
<keyword evidence="1" id="KW-0812">Transmembrane</keyword>
<name>A0A974NE07_9GAMM</name>
<organism evidence="2 3">
    <name type="scientific">Entomomonas asaccharolytica</name>
    <dbReference type="NCBI Taxonomy" id="2785331"/>
    <lineage>
        <taxon>Bacteria</taxon>
        <taxon>Pseudomonadati</taxon>
        <taxon>Pseudomonadota</taxon>
        <taxon>Gammaproteobacteria</taxon>
        <taxon>Pseudomonadales</taxon>
        <taxon>Pseudomonadaceae</taxon>
        <taxon>Entomomonas</taxon>
    </lineage>
</organism>
<keyword evidence="3" id="KW-1185">Reference proteome</keyword>
<feature type="transmembrane region" description="Helical" evidence="1">
    <location>
        <begin position="133"/>
        <end position="153"/>
    </location>
</feature>
<sequence length="174" mass="19301">MSYADFFILLSAYIGVFVILGLFSCAVARLVNRSDFSNVANAPIASNKLLLTLSVACSILLVIPLIVTCVVDHQHFMLQQKYCVYTTADTVTFFQVLHYPSHHVFLTITGVLFAVLGYCLGIISYVIGYKRQVALFSIIIVNIISFAIFLVVMHDIALLSEQLINFCQALSIKP</sequence>
<dbReference type="KEGG" id="eaz:JHT90_09520"/>
<proteinExistence type="predicted"/>
<reference evidence="2 3" key="1">
    <citation type="submission" date="2021-01" db="EMBL/GenBank/DDBJ databases">
        <title>Entomomonas sp. F2A isolated from a house cricket (Acheta domesticus).</title>
        <authorList>
            <person name="Spergser J."/>
            <person name="Busse H.-J."/>
        </authorList>
    </citation>
    <scope>NUCLEOTIDE SEQUENCE [LARGE SCALE GENOMIC DNA]</scope>
    <source>
        <strain evidence="2 3">F2A</strain>
    </source>
</reference>
<accession>A0A974NE07</accession>
<feature type="transmembrane region" description="Helical" evidence="1">
    <location>
        <begin position="6"/>
        <end position="28"/>
    </location>
</feature>
<dbReference type="EMBL" id="CP067393">
    <property type="protein sequence ID" value="QQP84647.1"/>
    <property type="molecule type" value="Genomic_DNA"/>
</dbReference>
<keyword evidence="1" id="KW-0472">Membrane</keyword>
<gene>
    <name evidence="2" type="ORF">JHT90_09520</name>
</gene>
<evidence type="ECO:0000313" key="3">
    <source>
        <dbReference type="Proteomes" id="UP000595278"/>
    </source>
</evidence>
<dbReference type="Proteomes" id="UP000595278">
    <property type="component" value="Chromosome"/>
</dbReference>
<dbReference type="AlphaFoldDB" id="A0A974NE07"/>
<dbReference type="RefSeq" id="WP_201090544.1">
    <property type="nucleotide sequence ID" value="NZ_CP067393.1"/>
</dbReference>
<evidence type="ECO:0000256" key="1">
    <source>
        <dbReference type="SAM" id="Phobius"/>
    </source>
</evidence>
<keyword evidence="1" id="KW-1133">Transmembrane helix</keyword>